<accession>A0A402CYN8</accession>
<dbReference type="InterPro" id="IPR050377">
    <property type="entry name" value="Radical_SAM_PqqE_MftC-like"/>
</dbReference>
<dbReference type="GO" id="GO:0003824">
    <property type="term" value="F:catalytic activity"/>
    <property type="evidence" value="ECO:0007669"/>
    <property type="project" value="InterPro"/>
</dbReference>
<dbReference type="InterPro" id="IPR047771">
    <property type="entry name" value="Radical_SAM_STM4011-like"/>
</dbReference>
<keyword evidence="2" id="KW-1185">Reference proteome</keyword>
<evidence type="ECO:0000313" key="1">
    <source>
        <dbReference type="EMBL" id="BDI31279.1"/>
    </source>
</evidence>
<gene>
    <name evidence="1" type="ORF">CCAX7_33300</name>
</gene>
<dbReference type="SUPFAM" id="SSF102114">
    <property type="entry name" value="Radical SAM enzymes"/>
    <property type="match status" value="1"/>
</dbReference>
<dbReference type="NCBIfam" id="NF038073">
    <property type="entry name" value="rSAM_STM4011"/>
    <property type="match status" value="1"/>
</dbReference>
<dbReference type="InterPro" id="IPR007197">
    <property type="entry name" value="rSAM"/>
</dbReference>
<dbReference type="RefSeq" id="WP_119322428.1">
    <property type="nucleotide sequence ID" value="NZ_AP025739.1"/>
</dbReference>
<evidence type="ECO:0000313" key="2">
    <source>
        <dbReference type="Proteomes" id="UP000287394"/>
    </source>
</evidence>
<dbReference type="GO" id="GO:0051536">
    <property type="term" value="F:iron-sulfur cluster binding"/>
    <property type="evidence" value="ECO:0007669"/>
    <property type="project" value="InterPro"/>
</dbReference>
<dbReference type="Gene3D" id="3.20.20.70">
    <property type="entry name" value="Aldolase class I"/>
    <property type="match status" value="1"/>
</dbReference>
<dbReference type="EMBL" id="AP025739">
    <property type="protein sequence ID" value="BDI31279.1"/>
    <property type="molecule type" value="Genomic_DNA"/>
</dbReference>
<protein>
    <submittedName>
        <fullName evidence="1">Uncharacterized protein</fullName>
    </submittedName>
</protein>
<dbReference type="PANTHER" id="PTHR11228:SF7">
    <property type="entry name" value="PQQA PEPTIDE CYCLASE"/>
    <property type="match status" value="1"/>
</dbReference>
<dbReference type="SFLD" id="SFLDS00029">
    <property type="entry name" value="Radical_SAM"/>
    <property type="match status" value="1"/>
</dbReference>
<dbReference type="PANTHER" id="PTHR11228">
    <property type="entry name" value="RADICAL SAM DOMAIN PROTEIN"/>
    <property type="match status" value="1"/>
</dbReference>
<dbReference type="AlphaFoldDB" id="A0A402CYN8"/>
<dbReference type="KEGG" id="ccot:CCAX7_33300"/>
<dbReference type="OrthoDB" id="9780503at2"/>
<dbReference type="CDD" id="cd01335">
    <property type="entry name" value="Radical_SAM"/>
    <property type="match status" value="1"/>
</dbReference>
<sequence length="294" mass="33853">MTPTLRILYRGPLSSCNYGCEYCPFAKHTEIDAEHDADRRALDRFVAWVGEQRDRRISVLFTPWGEALVRKRYQDAIVTLTNMEHVEKIAIQTNLSCRLDWVERCDKSKLGLWATYHPGEVAREKFLAQCRDADRRGVRFSVGSVGLKEHQEDIAALRDALPEHIYLWVNAYKRQMDYYTPDEIARYTQIDSLFPINTERHPSEGEPCQAGQTAISVDGDGVMRRCHFVRDPIGNIYDSNFADALQPRLCKNETCGCHIGYVHMDRLGQYELYGDGLLERIPVKPVWRALPMSP</sequence>
<reference evidence="1 2" key="1">
    <citation type="journal article" date="2019" name="Int. J. Syst. Evol. Microbiol.">
        <title>Capsulimonas corticalis gen. nov., sp. nov., an aerobic capsulated bacterium, of a novel bacterial order, Capsulimonadales ord. nov., of the class Armatimonadia of the phylum Armatimonadetes.</title>
        <authorList>
            <person name="Li J."/>
            <person name="Kudo C."/>
            <person name="Tonouchi A."/>
        </authorList>
    </citation>
    <scope>NUCLEOTIDE SEQUENCE [LARGE SCALE GENOMIC DNA]</scope>
    <source>
        <strain evidence="1 2">AX-7</strain>
    </source>
</reference>
<proteinExistence type="predicted"/>
<dbReference type="InterPro" id="IPR058240">
    <property type="entry name" value="rSAM_sf"/>
</dbReference>
<organism evidence="1 2">
    <name type="scientific">Capsulimonas corticalis</name>
    <dbReference type="NCBI Taxonomy" id="2219043"/>
    <lineage>
        <taxon>Bacteria</taxon>
        <taxon>Bacillati</taxon>
        <taxon>Armatimonadota</taxon>
        <taxon>Armatimonadia</taxon>
        <taxon>Capsulimonadales</taxon>
        <taxon>Capsulimonadaceae</taxon>
        <taxon>Capsulimonas</taxon>
    </lineage>
</organism>
<name>A0A402CYN8_9BACT</name>
<dbReference type="InterPro" id="IPR013785">
    <property type="entry name" value="Aldolase_TIM"/>
</dbReference>
<dbReference type="Proteomes" id="UP000287394">
    <property type="component" value="Chromosome"/>
</dbReference>